<dbReference type="STRING" id="1121442.SAMN02745702_01239"/>
<name>A0A1T4VYA1_9BACT</name>
<feature type="domain" description="Spore protein YkvP/CgeB glycosyl transferase-like" evidence="1">
    <location>
        <begin position="438"/>
        <end position="560"/>
    </location>
</feature>
<proteinExistence type="predicted"/>
<evidence type="ECO:0000313" key="3">
    <source>
        <dbReference type="Proteomes" id="UP000189733"/>
    </source>
</evidence>
<dbReference type="AlphaFoldDB" id="A0A1T4VYA1"/>
<dbReference type="EMBL" id="FUYA01000003">
    <property type="protein sequence ID" value="SKA69907.1"/>
    <property type="molecule type" value="Genomic_DNA"/>
</dbReference>
<dbReference type="InterPro" id="IPR055259">
    <property type="entry name" value="YkvP/CgeB_Glyco_trans-like"/>
</dbReference>
<evidence type="ECO:0000313" key="2">
    <source>
        <dbReference type="EMBL" id="SKA69907.1"/>
    </source>
</evidence>
<reference evidence="2 3" key="1">
    <citation type="submission" date="2017-02" db="EMBL/GenBank/DDBJ databases">
        <authorList>
            <person name="Peterson S.W."/>
        </authorList>
    </citation>
    <scope>NUCLEOTIDE SEQUENCE [LARGE SCALE GENOMIC DNA]</scope>
    <source>
        <strain evidence="2 3">DSM 18034</strain>
    </source>
</reference>
<dbReference type="Proteomes" id="UP000189733">
    <property type="component" value="Unassembled WGS sequence"/>
</dbReference>
<protein>
    <submittedName>
        <fullName evidence="2">Spore maturation protein CgeB</fullName>
    </submittedName>
</protein>
<evidence type="ECO:0000259" key="1">
    <source>
        <dbReference type="Pfam" id="PF13524"/>
    </source>
</evidence>
<dbReference type="Pfam" id="PF13524">
    <property type="entry name" value="Glyco_trans_1_2"/>
    <property type="match status" value="1"/>
</dbReference>
<keyword evidence="3" id="KW-1185">Reference proteome</keyword>
<organism evidence="2 3">
    <name type="scientific">Desulfobaculum bizertense DSM 18034</name>
    <dbReference type="NCBI Taxonomy" id="1121442"/>
    <lineage>
        <taxon>Bacteria</taxon>
        <taxon>Pseudomonadati</taxon>
        <taxon>Thermodesulfobacteriota</taxon>
        <taxon>Desulfovibrionia</taxon>
        <taxon>Desulfovibrionales</taxon>
        <taxon>Desulfovibrionaceae</taxon>
        <taxon>Desulfobaculum</taxon>
    </lineage>
</organism>
<sequence length="568" mass="65480">MKILSTAYTVTPIMEGGVLCDIDLVRDGRGFRLFGKNPEQREQALVSRAMQGNRPEELLPVLLGSGSGAALDALLEVCTGPVAVVDCETQVLECTGLRDRYANESRVFWVSDPDPQVVLRQLTEWQVQHGRKKFSPIALPAYRRLNRAYYGEVLSCLEASQKYDFWSQVSYPKFQNATPRILYLTSKYFLNGELISACERLGIPFRLLQIKKDTMECEHLVEDLLKAILEFKPDFVLTINHMGMDREGAVMNLLEQLELPLVSWFVDNPLLILARYKKLVSDWSMLLTWDKDNIPLLKDMGFERVEYLPLGTDVFRFQGKTDAQHAQWKSRVSFIGFSMLQTVQDNLQEGHFPASLATGYEDVASAFTQSTERSVPAFLKKFRPEIYAEFVALHATERQLAYERLITFEATRQYRWDCVSRILPFDPLIAGDENWQLAFADSPYSWRWHPELNYYEELPYFYPCAEINFNCTSRQMKGAVNQRIFDVPASGSFVLSDHQEQMDELFEPGVECISYESPDEIPELVHYYLSHSAEREAVIRAARKRIMAEHTYESRMKTIIETVRRTFG</sequence>
<gene>
    <name evidence="2" type="ORF">SAMN02745702_01239</name>
</gene>
<dbReference type="RefSeq" id="WP_078684535.1">
    <property type="nucleotide sequence ID" value="NZ_FUYA01000003.1"/>
</dbReference>
<dbReference type="OrthoDB" id="9179708at2"/>
<accession>A0A1T4VYA1</accession>